<dbReference type="PROSITE" id="PS50113">
    <property type="entry name" value="PAC"/>
    <property type="match status" value="1"/>
</dbReference>
<keyword evidence="10" id="KW-1185">Reference proteome</keyword>
<dbReference type="Pfam" id="PF03705">
    <property type="entry name" value="CheR_N"/>
    <property type="match status" value="1"/>
</dbReference>
<dbReference type="EC" id="2.1.1.80" evidence="2"/>
<dbReference type="SMART" id="SM00091">
    <property type="entry name" value="PAS"/>
    <property type="match status" value="2"/>
</dbReference>
<dbReference type="Pfam" id="PF13596">
    <property type="entry name" value="PAS_10"/>
    <property type="match status" value="1"/>
</dbReference>
<dbReference type="Pfam" id="PF13188">
    <property type="entry name" value="PAS_8"/>
    <property type="match status" value="1"/>
</dbReference>
<evidence type="ECO:0000256" key="6">
    <source>
        <dbReference type="SAM" id="Coils"/>
    </source>
</evidence>
<reference evidence="9 10" key="1">
    <citation type="journal article" date="2014" name="Nature">
        <title>An environmental bacterial taxon with a large and distinct metabolic repertoire.</title>
        <authorList>
            <person name="Wilson M.C."/>
            <person name="Mori T."/>
            <person name="Ruckert C."/>
            <person name="Uria A.R."/>
            <person name="Helf M.J."/>
            <person name="Takada K."/>
            <person name="Gernert C."/>
            <person name="Steffens U.A."/>
            <person name="Heycke N."/>
            <person name="Schmitt S."/>
            <person name="Rinke C."/>
            <person name="Helfrich E.J."/>
            <person name="Brachmann A.O."/>
            <person name="Gurgui C."/>
            <person name="Wakimoto T."/>
            <person name="Kracht M."/>
            <person name="Crusemann M."/>
            <person name="Hentschel U."/>
            <person name="Abe I."/>
            <person name="Matsunaga S."/>
            <person name="Kalinowski J."/>
            <person name="Takeyama H."/>
            <person name="Piel J."/>
        </authorList>
    </citation>
    <scope>NUCLEOTIDE SEQUENCE [LARGE SCALE GENOMIC DNA]</scope>
    <source>
        <strain evidence="10">TSY2</strain>
    </source>
</reference>
<name>W4LET6_9BACT</name>
<dbReference type="PRINTS" id="PR00996">
    <property type="entry name" value="CHERMTFRASE"/>
</dbReference>
<feature type="domain" description="PAC" evidence="7">
    <location>
        <begin position="617"/>
        <end position="671"/>
    </location>
</feature>
<dbReference type="PANTHER" id="PTHR24422:SF27">
    <property type="entry name" value="PROTEIN-GLUTAMATE O-METHYLTRANSFERASE"/>
    <property type="match status" value="1"/>
</dbReference>
<protein>
    <recommendedName>
        <fullName evidence="2">protein-glutamate O-methyltransferase</fullName>
        <ecNumber evidence="2">2.1.1.80</ecNumber>
    </recommendedName>
</protein>
<comment type="caution">
    <text evidence="9">The sequence shown here is derived from an EMBL/GenBank/DDBJ whole genome shotgun (WGS) entry which is preliminary data.</text>
</comment>
<evidence type="ECO:0000256" key="3">
    <source>
        <dbReference type="ARBA" id="ARBA00022603"/>
    </source>
</evidence>
<dbReference type="InterPro" id="IPR000700">
    <property type="entry name" value="PAS-assoc_C"/>
</dbReference>
<feature type="coiled-coil region" evidence="6">
    <location>
        <begin position="524"/>
        <end position="561"/>
    </location>
</feature>
<sequence>MGQPRALHNTACSEVNESEGVLDVASSVVKAPDRISEKVPDKVIDELLALLDCQVHTDFRPYRRSMIVQRIERRMRQLNLQHVETYLQRCQSSPSEVRLLGREIFSGVTQFFRDPEAFEYLGNTAIPALIRKGASTGRIRIWVAGCATGEEAYSVAMLLREKSDELASRPEVHIFATDVDPQALEVADRGVYTESRIADISPARVKRFFHRRGDHYQVIRSLRDMLIFAPHNLLEDPPLAKMDLIVCRHVLIYMDTPFHAKILTPIQFALQPNGFLFLGQGESPGELAHLFQVLDAKWHVYRKIHSLPLSGPAWMPPERSVRPLQHKAANTESRRSGRHQQLVERTVDHLLATYCPPTLLINDQLEILHIIGDVSPYMKKLSGIPSFSVLQLLHDDLCLPIRTVLQRLKQAPEDILYHHVPVRMAEGCRYLTLRGHREAFTDNSSDVIVLCLEAVEWGDHVRSAAPEQTARTPEQERLEALEQMLRHAQETLQATIGELEASNLALQTGHEAISASNDALLMANEELQATNEELYTLNGEYQNKIAELTRLTNDMDNLLRSTEIGTIFLDTELRLRRFTPAIAESFHLLPRDIGRPLDHMTSRLEDEQLLPDALQVLCTGVPIVQEVRKRPDRWMLRRLTPYRTEQGRCEGVVLTFVDVSDLKTAEAMLQRSEKRFRDLIEESVQGILIYRSGRPLFVNRACAQLFGYASPQDILALDDLVADIAAPHEYTRLWHYTQRLLEG</sequence>
<comment type="catalytic activity">
    <reaction evidence="1">
        <text>L-glutamyl-[protein] + S-adenosyl-L-methionine = [protein]-L-glutamate 5-O-methyl ester + S-adenosyl-L-homocysteine</text>
        <dbReference type="Rhea" id="RHEA:24452"/>
        <dbReference type="Rhea" id="RHEA-COMP:10208"/>
        <dbReference type="Rhea" id="RHEA-COMP:10311"/>
        <dbReference type="ChEBI" id="CHEBI:29973"/>
        <dbReference type="ChEBI" id="CHEBI:57856"/>
        <dbReference type="ChEBI" id="CHEBI:59789"/>
        <dbReference type="ChEBI" id="CHEBI:82795"/>
        <dbReference type="EC" id="2.1.1.80"/>
    </reaction>
</comment>
<dbReference type="InterPro" id="IPR022641">
    <property type="entry name" value="CheR_N"/>
</dbReference>
<dbReference type="HOGENOM" id="CLU_000892_0_2_7"/>
<keyword evidence="4" id="KW-0808">Transferase</keyword>
<dbReference type="SUPFAM" id="SSF55785">
    <property type="entry name" value="PYP-like sensor domain (PAS domain)"/>
    <property type="match status" value="2"/>
</dbReference>
<keyword evidence="3" id="KW-0489">Methyltransferase</keyword>
<evidence type="ECO:0000313" key="10">
    <source>
        <dbReference type="Proteomes" id="UP000019140"/>
    </source>
</evidence>
<dbReference type="GO" id="GO:0008983">
    <property type="term" value="F:protein-glutamate O-methyltransferase activity"/>
    <property type="evidence" value="ECO:0007669"/>
    <property type="project" value="UniProtKB-EC"/>
</dbReference>
<dbReference type="InterPro" id="IPR022642">
    <property type="entry name" value="CheR_C"/>
</dbReference>
<dbReference type="SUPFAM" id="SSF47757">
    <property type="entry name" value="Chemotaxis receptor methyltransferase CheR, N-terminal domain"/>
    <property type="match status" value="1"/>
</dbReference>
<dbReference type="GO" id="GO:0032259">
    <property type="term" value="P:methylation"/>
    <property type="evidence" value="ECO:0007669"/>
    <property type="project" value="UniProtKB-KW"/>
</dbReference>
<organism evidence="9 10">
    <name type="scientific">Candidatus Entotheonella gemina</name>
    <dbReference type="NCBI Taxonomy" id="1429439"/>
    <lineage>
        <taxon>Bacteria</taxon>
        <taxon>Pseudomonadati</taxon>
        <taxon>Nitrospinota/Tectimicrobiota group</taxon>
        <taxon>Candidatus Tectimicrobiota</taxon>
        <taxon>Candidatus Entotheonellia</taxon>
        <taxon>Candidatus Entotheonellales</taxon>
        <taxon>Candidatus Entotheonellaceae</taxon>
        <taxon>Candidatus Entotheonella</taxon>
    </lineage>
</organism>
<keyword evidence="5" id="KW-0949">S-adenosyl-L-methionine</keyword>
<dbReference type="InterPro" id="IPR029063">
    <property type="entry name" value="SAM-dependent_MTases_sf"/>
</dbReference>
<dbReference type="Gene3D" id="3.40.50.150">
    <property type="entry name" value="Vaccinia Virus protein VP39"/>
    <property type="match status" value="1"/>
</dbReference>
<keyword evidence="6" id="KW-0175">Coiled coil</keyword>
<dbReference type="Pfam" id="PF01739">
    <property type="entry name" value="CheR"/>
    <property type="match status" value="1"/>
</dbReference>
<feature type="domain" description="CheR-type methyltransferase" evidence="8">
    <location>
        <begin position="41"/>
        <end position="283"/>
    </location>
</feature>
<accession>W4LET6</accession>
<evidence type="ECO:0000259" key="7">
    <source>
        <dbReference type="PROSITE" id="PS50113"/>
    </source>
</evidence>
<evidence type="ECO:0000259" key="8">
    <source>
        <dbReference type="PROSITE" id="PS50123"/>
    </source>
</evidence>
<dbReference type="EMBL" id="AZHX01002265">
    <property type="protein sequence ID" value="ETW95831.1"/>
    <property type="molecule type" value="Genomic_DNA"/>
</dbReference>
<evidence type="ECO:0000256" key="1">
    <source>
        <dbReference type="ARBA" id="ARBA00001541"/>
    </source>
</evidence>
<gene>
    <name evidence="9" type="ORF">ETSY2_47525</name>
</gene>
<dbReference type="Proteomes" id="UP000019140">
    <property type="component" value="Unassembled WGS sequence"/>
</dbReference>
<dbReference type="InterPro" id="IPR000780">
    <property type="entry name" value="CheR_MeTrfase"/>
</dbReference>
<dbReference type="PROSITE" id="PS50123">
    <property type="entry name" value="CHER"/>
    <property type="match status" value="1"/>
</dbReference>
<dbReference type="AlphaFoldDB" id="W4LET6"/>
<dbReference type="Gene3D" id="1.10.155.10">
    <property type="entry name" value="Chemotaxis receptor methyltransferase CheR, N-terminal domain"/>
    <property type="match status" value="1"/>
</dbReference>
<dbReference type="NCBIfam" id="TIGR00229">
    <property type="entry name" value="sensory_box"/>
    <property type="match status" value="1"/>
</dbReference>
<proteinExistence type="predicted"/>
<evidence type="ECO:0000256" key="5">
    <source>
        <dbReference type="ARBA" id="ARBA00022691"/>
    </source>
</evidence>
<dbReference type="CDD" id="cd02440">
    <property type="entry name" value="AdoMet_MTases"/>
    <property type="match status" value="1"/>
</dbReference>
<evidence type="ECO:0000313" key="9">
    <source>
        <dbReference type="EMBL" id="ETW95831.1"/>
    </source>
</evidence>
<dbReference type="PANTHER" id="PTHR24422">
    <property type="entry name" value="CHEMOTAXIS PROTEIN METHYLTRANSFERASE"/>
    <property type="match status" value="1"/>
</dbReference>
<dbReference type="SMART" id="SM00138">
    <property type="entry name" value="MeTrc"/>
    <property type="match status" value="1"/>
</dbReference>
<feature type="non-terminal residue" evidence="9">
    <location>
        <position position="743"/>
    </location>
</feature>
<dbReference type="InterPro" id="IPR050903">
    <property type="entry name" value="Bact_Chemotaxis_MeTrfase"/>
</dbReference>
<evidence type="ECO:0000256" key="2">
    <source>
        <dbReference type="ARBA" id="ARBA00012534"/>
    </source>
</evidence>
<dbReference type="InterPro" id="IPR035965">
    <property type="entry name" value="PAS-like_dom_sf"/>
</dbReference>
<dbReference type="InterPro" id="IPR036804">
    <property type="entry name" value="CheR_N_sf"/>
</dbReference>
<evidence type="ECO:0000256" key="4">
    <source>
        <dbReference type="ARBA" id="ARBA00022679"/>
    </source>
</evidence>
<dbReference type="SUPFAM" id="SSF53335">
    <property type="entry name" value="S-adenosyl-L-methionine-dependent methyltransferases"/>
    <property type="match status" value="1"/>
</dbReference>
<dbReference type="Gene3D" id="3.30.450.20">
    <property type="entry name" value="PAS domain"/>
    <property type="match status" value="2"/>
</dbReference>
<dbReference type="InterPro" id="IPR000014">
    <property type="entry name" value="PAS"/>
</dbReference>